<dbReference type="STRING" id="1036181.SAMN05421756_105203"/>
<gene>
    <name evidence="3" type="ORF">SAMN05421756_105203</name>
</gene>
<evidence type="ECO:0000313" key="3">
    <source>
        <dbReference type="EMBL" id="SEQ72673.1"/>
    </source>
</evidence>
<evidence type="ECO:0000256" key="2">
    <source>
        <dbReference type="SAM" id="Phobius"/>
    </source>
</evidence>
<keyword evidence="2" id="KW-0472">Membrane</keyword>
<dbReference type="RefSeq" id="WP_091181331.1">
    <property type="nucleotide sequence ID" value="NZ_FOFA01000005.1"/>
</dbReference>
<evidence type="ECO:0000256" key="1">
    <source>
        <dbReference type="SAM" id="MobiDB-lite"/>
    </source>
</evidence>
<dbReference type="EMBL" id="FOFA01000005">
    <property type="protein sequence ID" value="SEQ72673.1"/>
    <property type="molecule type" value="Genomic_DNA"/>
</dbReference>
<dbReference type="Proteomes" id="UP000198504">
    <property type="component" value="Unassembled WGS sequence"/>
</dbReference>
<keyword evidence="4" id="KW-1185">Reference proteome</keyword>
<keyword evidence="2" id="KW-0812">Transmembrane</keyword>
<keyword evidence="2" id="KW-1133">Transmembrane helix</keyword>
<accession>A0A1H9IDL7</accession>
<sequence length="97" mass="10356">MSATTASYNDVDRTDGQPRRRLSTETKASTKTTELFVFVAMVLAVIVTANFYDGEAGSAGGDPFGATTAMRYVVYLTVAYLVSRGLAKSGSHENYSA</sequence>
<feature type="compositionally biased region" description="Basic and acidic residues" evidence="1">
    <location>
        <begin position="10"/>
        <end position="24"/>
    </location>
</feature>
<protein>
    <submittedName>
        <fullName evidence="3">Uncharacterized protein</fullName>
    </submittedName>
</protein>
<dbReference type="AlphaFoldDB" id="A0A1H9IDL7"/>
<dbReference type="OrthoDB" id="3698132at2"/>
<evidence type="ECO:0000313" key="4">
    <source>
        <dbReference type="Proteomes" id="UP000198504"/>
    </source>
</evidence>
<reference evidence="4" key="1">
    <citation type="submission" date="2016-10" db="EMBL/GenBank/DDBJ databases">
        <authorList>
            <person name="Varghese N."/>
            <person name="Submissions S."/>
        </authorList>
    </citation>
    <scope>NUCLEOTIDE SEQUENCE [LARGE SCALE GENOMIC DNA]</scope>
    <source>
        <strain evidence="4">CGMCC 4.6856</strain>
    </source>
</reference>
<feature type="transmembrane region" description="Helical" evidence="2">
    <location>
        <begin position="35"/>
        <end position="52"/>
    </location>
</feature>
<feature type="transmembrane region" description="Helical" evidence="2">
    <location>
        <begin position="64"/>
        <end position="82"/>
    </location>
</feature>
<feature type="region of interest" description="Disordered" evidence="1">
    <location>
        <begin position="1"/>
        <end position="26"/>
    </location>
</feature>
<proteinExistence type="predicted"/>
<name>A0A1H9IDL7_9ACTN</name>
<organism evidence="3 4">
    <name type="scientific">Microlunatus flavus</name>
    <dbReference type="NCBI Taxonomy" id="1036181"/>
    <lineage>
        <taxon>Bacteria</taxon>
        <taxon>Bacillati</taxon>
        <taxon>Actinomycetota</taxon>
        <taxon>Actinomycetes</taxon>
        <taxon>Propionibacteriales</taxon>
        <taxon>Propionibacteriaceae</taxon>
        <taxon>Microlunatus</taxon>
    </lineage>
</organism>